<organism evidence="2 3">
    <name type="scientific">Victivallis vadensis</name>
    <dbReference type="NCBI Taxonomy" id="172901"/>
    <lineage>
        <taxon>Bacteria</taxon>
        <taxon>Pseudomonadati</taxon>
        <taxon>Lentisphaerota</taxon>
        <taxon>Lentisphaeria</taxon>
        <taxon>Victivallales</taxon>
        <taxon>Victivallaceae</taxon>
        <taxon>Victivallis</taxon>
    </lineage>
</organism>
<dbReference type="SUPFAM" id="SSF52540">
    <property type="entry name" value="P-loop containing nucleoside triphosphate hydrolases"/>
    <property type="match status" value="2"/>
</dbReference>
<dbReference type="Proteomes" id="UP000245959">
    <property type="component" value="Unassembled WGS sequence"/>
</dbReference>
<keyword evidence="3" id="KW-1185">Reference proteome</keyword>
<name>A0A2U1AI46_9BACT</name>
<dbReference type="Gene3D" id="3.90.1570.50">
    <property type="match status" value="1"/>
</dbReference>
<feature type="domain" description="Helicase ATP-binding" evidence="1">
    <location>
        <begin position="287"/>
        <end position="477"/>
    </location>
</feature>
<dbReference type="PANTHER" id="PTHR42927">
    <property type="entry name" value="HELICASE SUPERFAMILY 1 AND 2 DOMAIN-CONTAINING PROTEIN"/>
    <property type="match status" value="1"/>
</dbReference>
<dbReference type="GO" id="GO:0009307">
    <property type="term" value="P:DNA restriction-modification system"/>
    <property type="evidence" value="ECO:0007669"/>
    <property type="project" value="UniProtKB-KW"/>
</dbReference>
<dbReference type="Pfam" id="PF22679">
    <property type="entry name" value="T1R_D3-like"/>
    <property type="match status" value="1"/>
</dbReference>
<dbReference type="Gene3D" id="3.40.50.300">
    <property type="entry name" value="P-loop containing nucleotide triphosphate hydrolases"/>
    <property type="match status" value="3"/>
</dbReference>
<dbReference type="PANTHER" id="PTHR42927:SF1">
    <property type="entry name" value="HELICASE SUPERFAMILY 1 AND 2 DOMAIN-CONTAINING PROTEIN"/>
    <property type="match status" value="1"/>
</dbReference>
<dbReference type="InterPro" id="IPR040980">
    <property type="entry name" value="SWI2_SNF2"/>
</dbReference>
<accession>A0A2U1AI46</accession>
<dbReference type="Pfam" id="PF18766">
    <property type="entry name" value="SWI2_SNF2"/>
    <property type="match status" value="1"/>
</dbReference>
<dbReference type="SMART" id="SM00487">
    <property type="entry name" value="DEXDc"/>
    <property type="match status" value="1"/>
</dbReference>
<dbReference type="GO" id="GO:0009035">
    <property type="term" value="F:type I site-specific deoxyribonuclease activity"/>
    <property type="evidence" value="ECO:0007669"/>
    <property type="project" value="UniProtKB-EC"/>
</dbReference>
<dbReference type="EMBL" id="QEKH01000037">
    <property type="protein sequence ID" value="PVY36053.1"/>
    <property type="molecule type" value="Genomic_DNA"/>
</dbReference>
<comment type="caution">
    <text evidence="2">The sequence shown here is derived from an EMBL/GenBank/DDBJ whole genome shotgun (WGS) entry which is preliminary data.</text>
</comment>
<dbReference type="InterPro" id="IPR014001">
    <property type="entry name" value="Helicase_ATP-bd"/>
</dbReference>
<protein>
    <submittedName>
        <fullName evidence="2">Type I restriction enzyme R subunit</fullName>
    </submittedName>
</protein>
<evidence type="ECO:0000313" key="3">
    <source>
        <dbReference type="Proteomes" id="UP000245959"/>
    </source>
</evidence>
<dbReference type="GO" id="GO:0003677">
    <property type="term" value="F:DNA binding"/>
    <property type="evidence" value="ECO:0007669"/>
    <property type="project" value="UniProtKB-KW"/>
</dbReference>
<gene>
    <name evidence="2" type="ORF">C8D82_13715</name>
</gene>
<dbReference type="PROSITE" id="PS51192">
    <property type="entry name" value="HELICASE_ATP_BIND_1"/>
    <property type="match status" value="1"/>
</dbReference>
<dbReference type="InterPro" id="IPR027417">
    <property type="entry name" value="P-loop_NTPase"/>
</dbReference>
<dbReference type="InterPro" id="IPR007409">
    <property type="entry name" value="Restrct_endonuc_type1_HsdR_N"/>
</dbReference>
<proteinExistence type="predicted"/>
<dbReference type="Pfam" id="PF04313">
    <property type="entry name" value="HSDR_N"/>
    <property type="match status" value="1"/>
</dbReference>
<dbReference type="GO" id="GO:0005524">
    <property type="term" value="F:ATP binding"/>
    <property type="evidence" value="ECO:0007669"/>
    <property type="project" value="UniProtKB-KW"/>
</dbReference>
<dbReference type="InterPro" id="IPR055180">
    <property type="entry name" value="HsdR_RecA-like_helicase_dom_2"/>
</dbReference>
<dbReference type="OrthoDB" id="9758243at2"/>
<evidence type="ECO:0000259" key="1">
    <source>
        <dbReference type="PROSITE" id="PS51192"/>
    </source>
</evidence>
<dbReference type="AlphaFoldDB" id="A0A2U1AI46"/>
<reference evidence="2 3" key="1">
    <citation type="submission" date="2018-04" db="EMBL/GenBank/DDBJ databases">
        <title>Genomic Encyclopedia of Type Strains, Phase IV (KMG-IV): sequencing the most valuable type-strain genomes for metagenomic binning, comparative biology and taxonomic classification.</title>
        <authorList>
            <person name="Goeker M."/>
        </authorList>
    </citation>
    <scope>NUCLEOTIDE SEQUENCE [LARGE SCALE GENOMIC DNA]</scope>
    <source>
        <strain evidence="2 3">DSM 14823</strain>
    </source>
</reference>
<evidence type="ECO:0000313" key="2">
    <source>
        <dbReference type="EMBL" id="PVY36053.1"/>
    </source>
</evidence>
<sequence length="1174" mass="134283">MPSDTREKGLEELIEASLLTHGWLKRTSADYGKEYAIDEEMLKAFLNATQKDVVARSKIFSDELEHKRFLTRLQNEITTRGVIDVLRHGLAHKSYNFMLYYPTPTMGNEKAKTQFAQNRWTVARQVHYSFANDNSIDMVLMLNGLPIITMELKNNFTGQNFGNAISQYQNDRSPQELLFRPKRCAVHFAVDDNEVYMCTALSGANSWFLPFNKGYNDGAGNPPCESGPRTSYLWEEILQIDRLSNIIENYAQVIRKKNEDTGKIEEKVIWPRCHQLEAVRALLAATAENPACGQRYLIQHSAGSGKSNSITWLAYQLAGMKEADGITPRFASVLVITDRRNLDTQIRDNIRAFCNNKSIVQWAEDSEALKTALQGGKTIIVSTVCKFPFILQTIGHELKSKKFCVIIDEAHSSQAGGMASALNSVIGGFGMKGKKPEDTEDELNELLAYVIAGRTMAANSNFYAFTATPKNKTLELFGIPYLGEDGEEKHRPFHYYSMKQAIEEKFILDVLEHYTPYGSFYRILKASEANPEFEKAPAERKLRAWVESRPETVEAKSKVIVEHFLNNVAHRIKGQARAMVVTPGIERAIDYFFAIRKLLEERHSPYKAVVAFSGTKDYHGRTVDEAQLNGFPSSRIEKIFRSGNYRILIVADKFQTGYDEPLLHTMYVDKPLADIKAVQTLSRLNRSAPNKKDTFVLDFANSEEVIKQAFQKYYTSTILSGVTDINKLNDLLRICDESMVYEEDEVTDFNLRYWRGDERKTLDPLIDKCVERFKALPNLEEQIKVKSAMRLFCRTYEFLAAIMEDSRIDWEKKNTFLHFLRMKLPKLAGDEDPTAGLLELVDFEKYRVFKKEERSIQLENKTATIQPLPISDPQGGHNPDPEMETLDKIVEAFNAVFGNIEGVDPEILEVQARTVGKAMLENDYVRDALLNNDEVTQAQVVHDKTKSAILDVTRKSTELQNFYLRHPEKQAQLENAMLMLLQDNINPPYNETLLREKIVEAMNQDFKDICPINQTTLDEVTEALFKVLNAETLPSLDGLKQLKRTLNLCYRTSGRNEDYQDWLQTLIMKFEAFLKKVYYLREGSEIAELNGKKVQFLGAAKATWVNQLHFSEDEVLHNFKVYYEFLHDQRNEQSHMAPEIKDSEVKAGIHMTVAMYLYATMINLKRMKSCGLAK</sequence>